<name>A0AAQ3QQG9_9BACT</name>
<dbReference type="RefSeq" id="WP_317832390.1">
    <property type="nucleotide sequence ID" value="NZ_CP136920.1"/>
</dbReference>
<dbReference type="InterPro" id="IPR016024">
    <property type="entry name" value="ARM-type_fold"/>
</dbReference>
<dbReference type="Proteomes" id="UP001304300">
    <property type="component" value="Chromosome"/>
</dbReference>
<feature type="domain" description="Fibronectin type-III" evidence="3">
    <location>
        <begin position="2268"/>
        <end position="2372"/>
    </location>
</feature>
<reference evidence="4 5" key="1">
    <citation type="submission" date="2023-10" db="EMBL/GenBank/DDBJ databases">
        <title>Rubellicoccus peritrichatus gen. nov., sp. nov., isolated from an algae of coral reef tank.</title>
        <authorList>
            <person name="Luo J."/>
        </authorList>
    </citation>
    <scope>NUCLEOTIDE SEQUENCE [LARGE SCALE GENOMIC DNA]</scope>
    <source>
        <strain evidence="4 5">CR14</strain>
    </source>
</reference>
<dbReference type="CDD" id="cd00063">
    <property type="entry name" value="FN3"/>
    <property type="match status" value="3"/>
</dbReference>
<dbReference type="EMBL" id="CP136920">
    <property type="protein sequence ID" value="WOO40238.1"/>
    <property type="molecule type" value="Genomic_DNA"/>
</dbReference>
<feature type="domain" description="Fibronectin type-III" evidence="3">
    <location>
        <begin position="2480"/>
        <end position="2577"/>
    </location>
</feature>
<dbReference type="PANTHER" id="PTHR13817:SF166">
    <property type="entry name" value="NEURONAL IGCAM-RELATED"/>
    <property type="match status" value="1"/>
</dbReference>
<evidence type="ECO:0000259" key="3">
    <source>
        <dbReference type="PROSITE" id="PS50853"/>
    </source>
</evidence>
<dbReference type="Gene3D" id="2.60.40.10">
    <property type="entry name" value="Immunoglobulins"/>
    <property type="match status" value="5"/>
</dbReference>
<dbReference type="InterPro" id="IPR003961">
    <property type="entry name" value="FN3_dom"/>
</dbReference>
<evidence type="ECO:0000313" key="5">
    <source>
        <dbReference type="Proteomes" id="UP001304300"/>
    </source>
</evidence>
<dbReference type="InterPro" id="IPR050964">
    <property type="entry name" value="Striated_Muscle_Regulatory"/>
</dbReference>
<feature type="domain" description="Fibronectin type-III" evidence="3">
    <location>
        <begin position="2579"/>
        <end position="2682"/>
    </location>
</feature>
<evidence type="ECO:0000259" key="2">
    <source>
        <dbReference type="PROSITE" id="PS50106"/>
    </source>
</evidence>
<dbReference type="SMART" id="SM00060">
    <property type="entry name" value="FN3"/>
    <property type="match status" value="13"/>
</dbReference>
<feature type="domain" description="Fibronectin type-III" evidence="3">
    <location>
        <begin position="2887"/>
        <end position="2988"/>
    </location>
</feature>
<evidence type="ECO:0000313" key="4">
    <source>
        <dbReference type="EMBL" id="WOO40238.1"/>
    </source>
</evidence>
<dbReference type="SUPFAM" id="SSF49265">
    <property type="entry name" value="Fibronectin type III"/>
    <property type="match status" value="7"/>
</dbReference>
<dbReference type="PANTHER" id="PTHR13817">
    <property type="entry name" value="TITIN"/>
    <property type="match status" value="1"/>
</dbReference>
<organism evidence="4 5">
    <name type="scientific">Rubellicoccus peritrichatus</name>
    <dbReference type="NCBI Taxonomy" id="3080537"/>
    <lineage>
        <taxon>Bacteria</taxon>
        <taxon>Pseudomonadati</taxon>
        <taxon>Verrucomicrobiota</taxon>
        <taxon>Opitutia</taxon>
        <taxon>Puniceicoccales</taxon>
        <taxon>Cerasicoccaceae</taxon>
        <taxon>Rubellicoccus</taxon>
    </lineage>
</organism>
<feature type="domain" description="Fibronectin type-III" evidence="3">
    <location>
        <begin position="1922"/>
        <end position="2021"/>
    </location>
</feature>
<sequence>MKLQADSLAPFQFGPTGIFCEWDGGINYNHNDGDNFVTVTSVQSGGPSNGIIQVGDKIYAVNGTQLSSSQLLVYGGYRKDPRPAMGDAITESEAGDGKLVLDIERDGVRQDITVQLLMTNTAYSPTWPENCPKSDLIVQTSVDRIVSQINDLSLNNTRGLPFGTLLLLGTGDDQYLDELEYLMDNYIGVPNADPTDGNARTNWYTSLSAIAVSEYYIRTGDADVLPYLQFHVDHAFETDAVGGWGHGYPTGYPNPGYVFGGLVNACGGQMFISVCLARECGIDMADEDFERTLRYYYAFAAVAAPEYGDHRPGDGGAHNGKTSEVGIGVSLLNEPYHSFGRFVGAQDAMNTPQFQGGHTGNYPNLLWRAISLGLVPDERADAYRFSMDYMRWYLELSRGYDGSFRLLPAYEETRYADSTWGMMMPLYFISWKNTLRMTGAPPTQYSVIKEAPEVMPKSTDFANLTFAEGYTDGDFPYTLTDNVQNMSNLSVVEKAMRHWHPVVRFNAAQNIGNLATSANLSPLNEDADPDNDLTDPAVDIIVDALQSADARVRTSALMGITGLEGFWPGSLADFKYDEGDYRRMAPYVEAILNREDIGHWELDGAIWAMVVMPDDVKLDNIDRILEILDYPYSWWSRYAAFQAIRRLPDNVEANYALDLVEAYLGELHLWPKDSMSWGVASIVNNMSQYFQNGEREAILHMLGEDLAGGIYPRDHGYQKTGGYNHDAASLRPILEAYNYAEFAQISNELNTYFTRWTNPAERPAISSGQLLMAPLVDYFLFLDLSDTTVLNTLAPIMPGIKAMSVGKASETYKGPTTEWLLYAEDWQNIVDELLVNYQTLYGDFPLVQNYYFTAEPPTIGDPAPFPDTTQQIINYEIEQGSGTSVFNNGAYGYDAAASMTSDSGWSGTGVDRRSSDSLNANLAYITAPNDDKGPSDVTISCWIRLDENLPDSDAHYVAFSALLGFDLGVRRMQVDGGWKNTLFFDSSLWGSSHLPLYGVSDSEGRPAMDLESGKDYFIMFEGIQDDEINLTLMHLYDPEANVWLMSDGNQNPGGARYVSGDLSIGIGSLDSETLDPTTQFPGLIDNAQIWSGTTPLTLSKKLTLAMKGSITDVDEQPYVLLEEAANVDAISAEINAHLAANSPAGSNLTLYYGMSDGGENAANWEHSIILQQNGSTVLSEGEYNHPLSGLNPNSTYYLRAHVQNPTGAMLEFWSPSPVIIHTAPVADDFEAPVANVGIDVLVKDSDEDGFAQVTLDGSASSDNYGIQIYTWTDEQGNVLYSGPNSTIQAELAVGQYLITLTTTDFNNNSNLDQYYVYVMKDEAGAPTADAGSNQVIVDYNRDDARLTYLEGTTDANAVSSSWLLERQEVSTSDTFEMNLPVGDHVLIYTTAASDGSSTSDAVRITVLSEAQAIASWTEIDETDIPFRRIIAAQDFSEIATDFTNTTVLQRSYPSSNHPVNEGLDFWAFSGVRGQTSGLTTPITEYGVTDEKQYKVSSLYSPPFWSYWNLETESIALNGAVDMRISMQFNRSTNPAKSNTRAGAKVVCTLADGTEKEIKIYGYEKNKNHIDNIDASNLEWAEIPDEAVSLYVHVDGVMTDKASWQSIDNIVVTGRPVGVIAPPVVTVTGSSRSGTEAMLKGAITDTGDDAPDVTIYYGLEDKGPTAEGWDSSVHIGTQTGSFEQLVTGLRPGTTYYFRAYAENNAGSSFSASAKDFTTNVIDPIIVGYGEIDLTESSVTLQGEVTEAGGEDPTIILYYGAEPEGTNTSRWDYDVDLGEQSGAFSYALSGLDPGETIFYRFRAVNSEGSDWSYTDEFTTLIVAPSIAASDATAITATSATINGNVTDTGGEIPNVRLFYGSSDVGMSTNGWDAGVDLGDQSGSISHTLTGLSSGEVLYYRLYAENSAGGVFTDPALSFETPLAPPTVVVNAASSVTADAATLNGTITNYGGEEPIITIYYGEIDRGQTSFGWDGVIGLGVQSSNFSQAITGLNPNKSYVYRIYAANSAGGSWSNAETFLTIADETNVIYTIQNGNYTATTTWDGSVIPVDGNVTIQNHQVTYSGSSGSVDLVVIGSEGTSRINSSTTFEEKILNANGNINFSKSTRTLTVDKLTINGGRIFENSGKSNNEIAATTIIGDGDVHFYGANASGLATALAINCTDMKGYNGTIIIGGNGANGYVDFHQDIASADASFGIDIVGDGNRLALSGDLAVTSLTVNGDVLSLGTYTIDTASNPTATDLSNVNGTDYSSFFGDLGGTITVATPTANGPPIVLSSPALTVGRNTATLSGEVTDTGGQPPVITFFYGTSDGGGATPEGWDGSLVVAGGNGQSGTFSAEVYNLLTSQLYYYRIRAVNSAGEDWSDSYASFTTSSATKPEVITTIASNVQPYEATLNGEVTFTGGIAPTVTIYYGTTDGEDIAVNWAGQIDVDSGNPQSGVFSQEVANLLPNRTYYYRAFAENTVGSFWSETTQSFTTAVAAPTVDYPAASNITYTTITLNGEVADTGGEDPVVTIFYDTADGGLDEGVWSYSIDLGTQSSSFNTAISGLAPDTPYYFRVRAANSGGSVWTGLGAFSTPALRAPVVINIAASGIDSRSATLNGEVTDTGGVSPIVRIYYDAIDQGTTAGNWAAYVDVDSGSTQSGTFAESISGLQPNQTYYYRAYAENSVGGDWSDFAETFTTPVTLPDVVTADASNINTTEATLNGEVISTGGVAPDITIFYGMADGGADPDRWDNELILGTQSGAFIRAVDNLNSGTTYYYRARAVNSAGTSWSSGDAATFDTLVAPPMVDNDPATNISYTNATLNGEIVLTGGEAPVVTLYYGESDGGMLVGGWSYSISVDNGNPQSGEFSQMVSGLEPGKSYVFRARAVNSAGEDWSNYAQGFSMLAPTTPTVTNLPATEVGSSSVTLNGEVTDTGGIPPEVWIFYGTDPNNLDTSVHVDGGNPQSGTFAETISGLLPATRYYYRAYAVNSVGGTWADATGHFDTVIGPPIVTNDSATAIGLTLVTFNGEVTSTGGQTPTVTLYYGKTDGEDIADNWDHSVSIGAQPGIFEAPVNDLDFNTQYYYRAYAENSGGFDWADESNTFITDTIGSGVSAYFDNGEFEGTTAFSHGSHLYGNHWSCNKDKWTIVSGQFQATGLGSSSRTATHTDVGSLTGTGWTLLFRMAEYTSGGLGNFRLWLGKEDGNNSSSDRIMGLGGTPNSPDSNIVDNNGWTLALELSAEQLLSLQREGIHKFELTGVDMSNYDIAVLYFHGGGSSGNFTGTFDDFAFIAPSEGGSTQPIVIATGASAVGNDFATLNGEVSSTGGEEPSVTVYYGKTDGEDIAGNWDYAVNLGTQSGSFRYDATDLDITTQYYYRVHAANSSGEDWSDATSTFNTQYLAVAGVNSIDVIISESEINATQPGYHPDDVFNAVGILQENGSETKSDRNLVIGYTLPTLPLGETVDTVELFFEITSAIDINETSHLELDVYMLDTNDPDGSGTEFFYHGDSDSAADVFFVGTTSVTISGNSQNDFIDDYEDRIIRLSGSALHRLKSYYGGDHIPEQTEAFFRFNLDTNPTLFALQRYHIDTGSNETGLNIRTLARTTDYQNWISQNLDAAQQAAYAANPDIDHDGDGMSLIKEFYFARDFQISDSSSLLVINQGPGESIMSVTYQRRKATQGVVMNYEVSSDLSNWTPIANPVEIVQSIDDDIEEVQIAIPASTNTTFYRLVIE</sequence>
<dbReference type="InterPro" id="IPR046255">
    <property type="entry name" value="DUF6288"/>
</dbReference>
<feature type="domain" description="Fibronectin type-III" evidence="3">
    <location>
        <begin position="3280"/>
        <end position="3379"/>
    </location>
</feature>
<feature type="domain" description="PDZ" evidence="2">
    <location>
        <begin position="25"/>
        <end position="68"/>
    </location>
</feature>
<accession>A0AAQ3QQG9</accession>
<feature type="domain" description="Fibronectin type-III" evidence="3">
    <location>
        <begin position="1618"/>
        <end position="1720"/>
    </location>
</feature>
<feature type="domain" description="Fibronectin type-III" evidence="3">
    <location>
        <begin position="1721"/>
        <end position="1820"/>
    </location>
</feature>
<dbReference type="KEGG" id="puo:RZN69_16580"/>
<dbReference type="Pfam" id="PF19805">
    <property type="entry name" value="DUF6288"/>
    <property type="match status" value="1"/>
</dbReference>
<dbReference type="PROSITE" id="PS50106">
    <property type="entry name" value="PDZ"/>
    <property type="match status" value="1"/>
</dbReference>
<evidence type="ECO:0000256" key="1">
    <source>
        <dbReference type="ARBA" id="ARBA00022737"/>
    </source>
</evidence>
<dbReference type="Gene3D" id="1.25.10.10">
    <property type="entry name" value="Leucine-rich Repeat Variant"/>
    <property type="match status" value="1"/>
</dbReference>
<dbReference type="Gene3D" id="2.30.42.10">
    <property type="match status" value="1"/>
</dbReference>
<dbReference type="SUPFAM" id="SSF50156">
    <property type="entry name" value="PDZ domain-like"/>
    <property type="match status" value="1"/>
</dbReference>
<proteinExistence type="predicted"/>
<gene>
    <name evidence="4" type="ORF">RZN69_16580</name>
</gene>
<dbReference type="InterPro" id="IPR011989">
    <property type="entry name" value="ARM-like"/>
</dbReference>
<dbReference type="InterPro" id="IPR036034">
    <property type="entry name" value="PDZ_sf"/>
</dbReference>
<keyword evidence="1" id="KW-0677">Repeat</keyword>
<feature type="domain" description="Fibronectin type-III" evidence="3">
    <location>
        <begin position="1821"/>
        <end position="1921"/>
    </location>
</feature>
<keyword evidence="5" id="KW-1185">Reference proteome</keyword>
<dbReference type="InterPro" id="IPR036116">
    <property type="entry name" value="FN3_sf"/>
</dbReference>
<protein>
    <submittedName>
        <fullName evidence="4">DUF6288 domain-containing protein</fullName>
    </submittedName>
</protein>
<dbReference type="SUPFAM" id="SSF48371">
    <property type="entry name" value="ARM repeat"/>
    <property type="match status" value="1"/>
</dbReference>
<dbReference type="InterPro" id="IPR001478">
    <property type="entry name" value="PDZ"/>
</dbReference>
<dbReference type="InterPro" id="IPR013783">
    <property type="entry name" value="Ig-like_fold"/>
</dbReference>
<dbReference type="PROSITE" id="PS50853">
    <property type="entry name" value="FN3"/>
    <property type="match status" value="9"/>
</dbReference>